<dbReference type="InterPro" id="IPR003172">
    <property type="entry name" value="ML_dom"/>
</dbReference>
<dbReference type="KEGG" id="hazt:108680263"/>
<reference evidence="4" key="1">
    <citation type="submission" date="2025-08" db="UniProtKB">
        <authorList>
            <consortium name="RefSeq"/>
        </authorList>
    </citation>
    <scope>IDENTIFICATION</scope>
    <source>
        <tissue evidence="4">Whole organism</tissue>
    </source>
</reference>
<dbReference type="AlphaFoldDB" id="A0A8B7PEK6"/>
<evidence type="ECO:0000313" key="3">
    <source>
        <dbReference type="Proteomes" id="UP000694843"/>
    </source>
</evidence>
<gene>
    <name evidence="4" type="primary">LOC108680263</name>
</gene>
<name>A0A8B7PEK6_HYAAZ</name>
<organism evidence="3 4">
    <name type="scientific">Hyalella azteca</name>
    <name type="common">Amphipod</name>
    <dbReference type="NCBI Taxonomy" id="294128"/>
    <lineage>
        <taxon>Eukaryota</taxon>
        <taxon>Metazoa</taxon>
        <taxon>Ecdysozoa</taxon>
        <taxon>Arthropoda</taxon>
        <taxon>Crustacea</taxon>
        <taxon>Multicrustacea</taxon>
        <taxon>Malacostraca</taxon>
        <taxon>Eumalacostraca</taxon>
        <taxon>Peracarida</taxon>
        <taxon>Amphipoda</taxon>
        <taxon>Senticaudata</taxon>
        <taxon>Talitrida</taxon>
        <taxon>Talitroidea</taxon>
        <taxon>Hyalellidae</taxon>
        <taxon>Hyalella</taxon>
    </lineage>
</organism>
<dbReference type="InterPro" id="IPR014756">
    <property type="entry name" value="Ig_E-set"/>
</dbReference>
<comment type="similarity">
    <text evidence="1">Belongs to the NPC2 family.</text>
</comment>
<proteinExistence type="inferred from homology"/>
<dbReference type="Gene3D" id="2.60.40.770">
    <property type="match status" value="1"/>
</dbReference>
<feature type="domain" description="MD-2-related lipid-recognition" evidence="2">
    <location>
        <begin position="30"/>
        <end position="155"/>
    </location>
</feature>
<dbReference type="Pfam" id="PF02221">
    <property type="entry name" value="E1_DerP2_DerF2"/>
    <property type="match status" value="1"/>
</dbReference>
<keyword evidence="3" id="KW-1185">Reference proteome</keyword>
<dbReference type="PANTHER" id="PTHR11306">
    <property type="entry name" value="NIEMANN PICK TYPE C2 PROTEIN NPC2-RELATED"/>
    <property type="match status" value="1"/>
</dbReference>
<protein>
    <submittedName>
        <fullName evidence="4">Uncharacterized protein LOC108680263 isoform X1</fullName>
    </submittedName>
</protein>
<dbReference type="SMART" id="SM00737">
    <property type="entry name" value="ML"/>
    <property type="match status" value="1"/>
</dbReference>
<dbReference type="GeneID" id="108680263"/>
<sequence length="158" mass="17983">MTSRKLLAVVLLSSFVCAAWGTFSPRRILFAQCDYPEEHSVKPKAVFMTCANNRGVCEVRAGGSHTLRAIFVPKINSSDVDSYVRWNSWVEVQLPGQNRDACGEALTCPVVANDITRFTYNLDIQNFWPRDEYPVIWSLTDRATDQEIVCFKFRINIV</sequence>
<dbReference type="InterPro" id="IPR039670">
    <property type="entry name" value="NPC2-like"/>
</dbReference>
<accession>A0A8B7PEK6</accession>
<dbReference type="GO" id="GO:0032934">
    <property type="term" value="F:sterol binding"/>
    <property type="evidence" value="ECO:0007669"/>
    <property type="project" value="InterPro"/>
</dbReference>
<evidence type="ECO:0000256" key="1">
    <source>
        <dbReference type="ARBA" id="ARBA00006370"/>
    </source>
</evidence>
<dbReference type="GO" id="GO:0015918">
    <property type="term" value="P:sterol transport"/>
    <property type="evidence" value="ECO:0007669"/>
    <property type="project" value="InterPro"/>
</dbReference>
<evidence type="ECO:0000259" key="2">
    <source>
        <dbReference type="SMART" id="SM00737"/>
    </source>
</evidence>
<dbReference type="RefSeq" id="XP_018024548.1">
    <property type="nucleotide sequence ID" value="XM_018169059.2"/>
</dbReference>
<evidence type="ECO:0000313" key="4">
    <source>
        <dbReference type="RefSeq" id="XP_018024548.1"/>
    </source>
</evidence>
<dbReference type="OrthoDB" id="6362049at2759"/>
<dbReference type="PANTHER" id="PTHR11306:SF55">
    <property type="entry name" value="GEO08227P1-RELATED"/>
    <property type="match status" value="1"/>
</dbReference>
<dbReference type="Proteomes" id="UP000694843">
    <property type="component" value="Unplaced"/>
</dbReference>
<dbReference type="SUPFAM" id="SSF81296">
    <property type="entry name" value="E set domains"/>
    <property type="match status" value="1"/>
</dbReference>